<protein>
    <recommendedName>
        <fullName evidence="4">PNPLA domain-containing protein</fullName>
    </recommendedName>
</protein>
<evidence type="ECO:0000256" key="2">
    <source>
        <dbReference type="SAM" id="MobiDB-lite"/>
    </source>
</evidence>
<feature type="transmembrane region" description="Helical" evidence="3">
    <location>
        <begin position="213"/>
        <end position="232"/>
    </location>
</feature>
<evidence type="ECO:0000256" key="1">
    <source>
        <dbReference type="ARBA" id="ARBA00023098"/>
    </source>
</evidence>
<evidence type="ECO:0000259" key="4">
    <source>
        <dbReference type="Pfam" id="PF01734"/>
    </source>
</evidence>
<feature type="transmembrane region" description="Helical" evidence="3">
    <location>
        <begin position="361"/>
        <end position="385"/>
    </location>
</feature>
<name>A0A160N3B7_9GAMM</name>
<dbReference type="GO" id="GO:0004623">
    <property type="term" value="F:phospholipase A2 activity"/>
    <property type="evidence" value="ECO:0007669"/>
    <property type="project" value="TreeGrafter"/>
</dbReference>
<keyword evidence="3" id="KW-0812">Transmembrane</keyword>
<dbReference type="EMBL" id="CP014841">
    <property type="protein sequence ID" value="AND70463.1"/>
    <property type="molecule type" value="Genomic_DNA"/>
</dbReference>
<dbReference type="Gene3D" id="3.40.1090.10">
    <property type="entry name" value="Cytosolic phospholipase A2 catalytic domain"/>
    <property type="match status" value="1"/>
</dbReference>
<reference evidence="5 6" key="1">
    <citation type="submission" date="2016-02" db="EMBL/GenBank/DDBJ databases">
        <title>Complete genome sequencing and analysis of ATSB10, Dyella thiooxydans isolated from rhizosphere soil of sunflower (Helianthus annuus L.).</title>
        <authorList>
            <person name="Lee Y."/>
            <person name="Hwangbo K."/>
            <person name="Chung H."/>
            <person name="Yoo J."/>
            <person name="Kim K.Y."/>
            <person name="Sa T.M."/>
            <person name="Um Y."/>
            <person name="Madhaiyan M."/>
        </authorList>
    </citation>
    <scope>NUCLEOTIDE SEQUENCE [LARGE SCALE GENOMIC DNA]</scope>
    <source>
        <strain evidence="5 6">ATSB10</strain>
    </source>
</reference>
<dbReference type="Pfam" id="PF01734">
    <property type="entry name" value="Patatin"/>
    <property type="match status" value="1"/>
</dbReference>
<dbReference type="RefSeq" id="WP_063673491.1">
    <property type="nucleotide sequence ID" value="NZ_CP014841.1"/>
</dbReference>
<organism evidence="5 6">
    <name type="scientific">Dyella thiooxydans</name>
    <dbReference type="NCBI Taxonomy" id="445710"/>
    <lineage>
        <taxon>Bacteria</taxon>
        <taxon>Pseudomonadati</taxon>
        <taxon>Pseudomonadota</taxon>
        <taxon>Gammaproteobacteria</taxon>
        <taxon>Lysobacterales</taxon>
        <taxon>Rhodanobacteraceae</taxon>
        <taxon>Dyella</taxon>
    </lineage>
</organism>
<evidence type="ECO:0000313" key="5">
    <source>
        <dbReference type="EMBL" id="AND70463.1"/>
    </source>
</evidence>
<gene>
    <name evidence="5" type="ORF">ATSB10_30090</name>
</gene>
<feature type="compositionally biased region" description="Pro residues" evidence="2">
    <location>
        <begin position="1022"/>
        <end position="1042"/>
    </location>
</feature>
<proteinExistence type="predicted"/>
<dbReference type="GO" id="GO:0046475">
    <property type="term" value="P:glycerophospholipid catabolic process"/>
    <property type="evidence" value="ECO:0007669"/>
    <property type="project" value="TreeGrafter"/>
</dbReference>
<feature type="domain" description="PNPLA" evidence="4">
    <location>
        <begin position="43"/>
        <end position="105"/>
    </location>
</feature>
<keyword evidence="6" id="KW-1185">Reference proteome</keyword>
<feature type="compositionally biased region" description="Low complexity" evidence="2">
    <location>
        <begin position="1043"/>
        <end position="1054"/>
    </location>
</feature>
<feature type="transmembrane region" description="Helical" evidence="3">
    <location>
        <begin position="40"/>
        <end position="64"/>
    </location>
</feature>
<feature type="compositionally biased region" description="Pro residues" evidence="2">
    <location>
        <begin position="978"/>
        <end position="993"/>
    </location>
</feature>
<dbReference type="SUPFAM" id="SSF52151">
    <property type="entry name" value="FabD/lysophospholipase-like"/>
    <property type="match status" value="2"/>
</dbReference>
<accession>A0A160N3B7</accession>
<dbReference type="InterPro" id="IPR002641">
    <property type="entry name" value="PNPLA_dom"/>
</dbReference>
<feature type="compositionally biased region" description="Low complexity" evidence="2">
    <location>
        <begin position="994"/>
        <end position="1003"/>
    </location>
</feature>
<dbReference type="InterPro" id="IPR016035">
    <property type="entry name" value="Acyl_Trfase/lysoPLipase"/>
</dbReference>
<keyword evidence="1" id="KW-0443">Lipid metabolism</keyword>
<dbReference type="AlphaFoldDB" id="A0A160N3B7"/>
<dbReference type="PANTHER" id="PTHR10728:SF40">
    <property type="entry name" value="PATATIN FAMILY PROTEIN"/>
    <property type="match status" value="1"/>
</dbReference>
<feature type="transmembrane region" description="Helical" evidence="3">
    <location>
        <begin position="397"/>
        <end position="416"/>
    </location>
</feature>
<sequence length="1181" mass="124715">MGIEQTLPAGASRDRDAVAERRAALTDADGKPLLAADAPVIGLALSGGGIRSATFCLGLLRALAKRGVLHRFDYLSTVSGGGYIGAMFGRLFHRGSGTARDVEAGLADDRSLLLWWLRNNGRFLLPSGGKDILQAFAGQCRSFVATQFEVMVVSMFLACAVVLPHAAYSWVLGPSSVPLVGVTLWWWLLPLPAAAALAASYGYWMLGMGPGGGFAVALLATVLGGYLAWLGFPSSTPLDGALLWVVRGVALVILPVVVGWLFATVSNRRRSQEESRVVYTKALAVSFGAAGIFLLLGGLDTEGWLLRDVFLAVLHGEWQFALPWGVGWTSLLVIIARAIAPLLSSKDRIAATGLPLETLGNLIGMALVLLVTVFWLGVFQMILLPNDDTSLMGLPSAYLYLPVVVVAGLLFLLLTGNQLQQLNRSSLHYFYRSRLARTYLSVGNVAAAEGDAAGRFPASPLVETSRALSAATQRVTDLLPGDDVALGDYRPHAAGGPVHLINCCINQTTDDRTGMYNADRKGVSLTVGPLGVETGTQLPDVSSPSTLEGTTLAEWVAISGAAVGSGMGSFTRPGVAAMTFLSGFRLGYWQRSLLANAARSRVGLAKYVSMLQEMFARFPGLNAPYWYLSDGGHFDNTGVYALLKRRLPLIVLADCGADPQYRFGDVENLVRKARIDHGALIEFVDPASLAAVAGPLAARFATPASMATDDGQACLSLARITYAEGLRGALLVVKPRVVSDLDLDIAGYGGRHPDFPQQSTLNQFFSEEEWEAYCALGLSLGGLIDASVLDAATSWAWQADVAPMPAPTPGPQAGDAPKAPRRLAATIGTSLGAGAVLTSVLAGWQAWSDYQKHLDAQDAEFVRDANAVFDEISRAGSTFTKKLDFQIEVLRGFANRHDLSSGQQATLRDIAEQVSALCGKTADEDLQNQCGNVAARWSSVGAGVSSYWKNSLATYANWPTRPSAAEVTATAVAMAPEPAPTMAAPPPPPPPMAMPGVPVTAAGEPPPPVEVASASAAHTRPRTPPPLSRTPPPAPPPPPPAEAAPTAAPATRTTEVAQKCTRSDGRSFTLYTQIYDEAQRAAALDLLSRVRPLGIVVQGVENVTATAQRNQSKPPIPWRRPTLLYGPEGLACAQALARWMQSDLGTVQALPLPASMASSGTVIELWLPASAGSDAPAGARP</sequence>
<dbReference type="Proteomes" id="UP000077255">
    <property type="component" value="Chromosome"/>
</dbReference>
<feature type="transmembrane region" description="Helical" evidence="3">
    <location>
        <begin position="244"/>
        <end position="265"/>
    </location>
</feature>
<feature type="transmembrane region" description="Helical" evidence="3">
    <location>
        <begin position="277"/>
        <end position="298"/>
    </location>
</feature>
<evidence type="ECO:0000256" key="3">
    <source>
        <dbReference type="SAM" id="Phobius"/>
    </source>
</evidence>
<dbReference type="PATRIC" id="fig|445710.3.peg.3004"/>
<feature type="transmembrane region" description="Helical" evidence="3">
    <location>
        <begin position="318"/>
        <end position="340"/>
    </location>
</feature>
<keyword evidence="3" id="KW-0472">Membrane</keyword>
<dbReference type="STRING" id="445710.ATSB10_30090"/>
<feature type="transmembrane region" description="Helical" evidence="3">
    <location>
        <begin position="184"/>
        <end position="206"/>
    </location>
</feature>
<dbReference type="GO" id="GO:0005829">
    <property type="term" value="C:cytosol"/>
    <property type="evidence" value="ECO:0007669"/>
    <property type="project" value="TreeGrafter"/>
</dbReference>
<keyword evidence="3" id="KW-1133">Transmembrane helix</keyword>
<dbReference type="PANTHER" id="PTHR10728">
    <property type="entry name" value="CYTOSOLIC PHOSPHOLIPASE A2"/>
    <property type="match status" value="1"/>
</dbReference>
<feature type="region of interest" description="Disordered" evidence="2">
    <location>
        <begin position="978"/>
        <end position="1061"/>
    </location>
</feature>
<evidence type="ECO:0000313" key="6">
    <source>
        <dbReference type="Proteomes" id="UP000077255"/>
    </source>
</evidence>
<feature type="transmembrane region" description="Helical" evidence="3">
    <location>
        <begin position="150"/>
        <end position="172"/>
    </location>
</feature>
<dbReference type="KEGG" id="dtx:ATSB10_30090"/>